<comment type="catalytic activity">
    <reaction evidence="3">
        <text>di-trans,octa-cis-undecaprenyl diphosphate + H2O = di-trans,octa-cis-undecaprenyl phosphate + phosphate + H(+)</text>
        <dbReference type="Rhea" id="RHEA:28094"/>
        <dbReference type="ChEBI" id="CHEBI:15377"/>
        <dbReference type="ChEBI" id="CHEBI:15378"/>
        <dbReference type="ChEBI" id="CHEBI:43474"/>
        <dbReference type="ChEBI" id="CHEBI:58405"/>
        <dbReference type="ChEBI" id="CHEBI:60392"/>
        <dbReference type="EC" id="3.6.1.27"/>
    </reaction>
</comment>
<feature type="transmembrane region" description="Helical" evidence="4">
    <location>
        <begin position="21"/>
        <end position="40"/>
    </location>
</feature>
<feature type="transmembrane region" description="Helical" evidence="4">
    <location>
        <begin position="79"/>
        <end position="99"/>
    </location>
</feature>
<protein>
    <recommendedName>
        <fullName evidence="1">undecaprenyl-diphosphate phosphatase</fullName>
        <ecNumber evidence="1">3.6.1.27</ecNumber>
    </recommendedName>
    <alternativeName>
        <fullName evidence="2">Undecaprenyl pyrophosphate phosphatase</fullName>
    </alternativeName>
</protein>
<feature type="transmembrane region" description="Helical" evidence="4">
    <location>
        <begin position="106"/>
        <end position="127"/>
    </location>
</feature>
<feature type="transmembrane region" description="Helical" evidence="4">
    <location>
        <begin position="204"/>
        <end position="222"/>
    </location>
</feature>
<proteinExistence type="predicted"/>
<evidence type="ECO:0000256" key="2">
    <source>
        <dbReference type="ARBA" id="ARBA00032707"/>
    </source>
</evidence>
<evidence type="ECO:0000313" key="7">
    <source>
        <dbReference type="Proteomes" id="UP001165498"/>
    </source>
</evidence>
<keyword evidence="4" id="KW-1133">Transmembrane helix</keyword>
<feature type="transmembrane region" description="Helical" evidence="4">
    <location>
        <begin position="177"/>
        <end position="198"/>
    </location>
</feature>
<dbReference type="SUPFAM" id="SSF48317">
    <property type="entry name" value="Acid phosphatase/Vanadium-dependent haloperoxidase"/>
    <property type="match status" value="1"/>
</dbReference>
<dbReference type="PANTHER" id="PTHR14969">
    <property type="entry name" value="SPHINGOSINE-1-PHOSPHATE PHOSPHOHYDROLASE"/>
    <property type="match status" value="1"/>
</dbReference>
<dbReference type="EMBL" id="JANFQO010000006">
    <property type="protein sequence ID" value="MCQ4164810.1"/>
    <property type="molecule type" value="Genomic_DNA"/>
</dbReference>
<dbReference type="Proteomes" id="UP001165498">
    <property type="component" value="Unassembled WGS sequence"/>
</dbReference>
<reference evidence="6" key="1">
    <citation type="submission" date="2022-07" db="EMBL/GenBank/DDBJ databases">
        <title>Tahibacter sp., a new gammaproteobacterium isolated from the silt sample collected at pig farm.</title>
        <authorList>
            <person name="Chen H."/>
        </authorList>
    </citation>
    <scope>NUCLEOTIDE SEQUENCE</scope>
    <source>
        <strain evidence="6">P2K</strain>
    </source>
</reference>
<evidence type="ECO:0000259" key="5">
    <source>
        <dbReference type="SMART" id="SM00014"/>
    </source>
</evidence>
<dbReference type="EC" id="3.6.1.27" evidence="1"/>
<sequence length="228" mass="24711">MQDFTPESAAGPQPGRWPRRLIVGVAAVALLALAVSSLFADGGAHTLDRQIMLLLRNPQAPDDPLGPHWFEDVMRDMTGLGGIGVVVGGGLLFAGYLWLRRRRGDVLILAGSLAGAQLISAVSKLLVARPRPDLVSHEAQIYSASFPSGHTLMATVTWVTFAMLLAADFEDRRVRDYLLLIAWITAIAVGCSRVYLGVHWPSDVLAGWAIGALWMVVLSRLVPRLRGR</sequence>
<keyword evidence="4" id="KW-0472">Membrane</keyword>
<dbReference type="PANTHER" id="PTHR14969:SF13">
    <property type="entry name" value="AT30094P"/>
    <property type="match status" value="1"/>
</dbReference>
<comment type="caution">
    <text evidence="6">The sequence shown here is derived from an EMBL/GenBank/DDBJ whole genome shotgun (WGS) entry which is preliminary data.</text>
</comment>
<feature type="domain" description="Phosphatidic acid phosphatase type 2/haloperoxidase" evidence="5">
    <location>
        <begin position="107"/>
        <end position="219"/>
    </location>
</feature>
<accession>A0ABT1QR84</accession>
<name>A0ABT1QR84_9GAMM</name>
<dbReference type="Pfam" id="PF01569">
    <property type="entry name" value="PAP2"/>
    <property type="match status" value="1"/>
</dbReference>
<dbReference type="SMART" id="SM00014">
    <property type="entry name" value="acidPPc"/>
    <property type="match status" value="1"/>
</dbReference>
<dbReference type="Gene3D" id="1.20.144.10">
    <property type="entry name" value="Phosphatidic acid phosphatase type 2/haloperoxidase"/>
    <property type="match status" value="2"/>
</dbReference>
<keyword evidence="4" id="KW-0812">Transmembrane</keyword>
<dbReference type="CDD" id="cd03392">
    <property type="entry name" value="PAP2_like_2"/>
    <property type="match status" value="1"/>
</dbReference>
<evidence type="ECO:0000256" key="4">
    <source>
        <dbReference type="SAM" id="Phobius"/>
    </source>
</evidence>
<dbReference type="RefSeq" id="WP_255913756.1">
    <property type="nucleotide sequence ID" value="NZ_JANFQO010000006.1"/>
</dbReference>
<keyword evidence="7" id="KW-1185">Reference proteome</keyword>
<evidence type="ECO:0000313" key="6">
    <source>
        <dbReference type="EMBL" id="MCQ4164810.1"/>
    </source>
</evidence>
<organism evidence="6 7">
    <name type="scientific">Tahibacter harae</name>
    <dbReference type="NCBI Taxonomy" id="2963937"/>
    <lineage>
        <taxon>Bacteria</taxon>
        <taxon>Pseudomonadati</taxon>
        <taxon>Pseudomonadota</taxon>
        <taxon>Gammaproteobacteria</taxon>
        <taxon>Lysobacterales</taxon>
        <taxon>Rhodanobacteraceae</taxon>
        <taxon>Tahibacter</taxon>
    </lineage>
</organism>
<gene>
    <name evidence="6" type="ORF">NM961_08810</name>
</gene>
<evidence type="ECO:0000256" key="3">
    <source>
        <dbReference type="ARBA" id="ARBA00047594"/>
    </source>
</evidence>
<dbReference type="InterPro" id="IPR000326">
    <property type="entry name" value="PAP2/HPO"/>
</dbReference>
<dbReference type="InterPro" id="IPR036938">
    <property type="entry name" value="PAP2/HPO_sf"/>
</dbReference>
<evidence type="ECO:0000256" key="1">
    <source>
        <dbReference type="ARBA" id="ARBA00012374"/>
    </source>
</evidence>
<feature type="transmembrane region" description="Helical" evidence="4">
    <location>
        <begin position="147"/>
        <end position="165"/>
    </location>
</feature>